<keyword evidence="2" id="KW-0489">Methyltransferase</keyword>
<accession>A0AAE0KMA1</accession>
<sequence length="300" mass="33668">MNTKIAERELQRIFQNVPSAFGNSWFETLLDHSRRLSEPLAARMLSQMGLGKATSKPFKLFDNACGSGPVPSELHRLIPPAVLAHSSILCGDFSEQMVQMVQKRAESEAWTNVEAKVIDAQNNGLATASFTHVATNIGFHCVPDSKAALDEAIRILEPGGILGFTTWNREPSWAADLDGAFKTFPFEVPPRESTLQTTGWGDWGDVNWVREALVERGLEDVRVEVFAQLSRVDSVEHFISSFTMSLNWIMNSVWSEQLRNEHGQEEVHGLIRKYLERKYQGRPWELTWVSIVATGRVAGQ</sequence>
<dbReference type="Pfam" id="PF01209">
    <property type="entry name" value="Ubie_methyltran"/>
    <property type="match status" value="1"/>
</dbReference>
<proteinExistence type="inferred from homology"/>
<dbReference type="SUPFAM" id="SSF53335">
    <property type="entry name" value="S-adenosyl-L-methionine-dependent methyltransferases"/>
    <property type="match status" value="1"/>
</dbReference>
<protein>
    <submittedName>
        <fullName evidence="2">S-adenosyl-L-methionine-dependent methyltransferase</fullName>
    </submittedName>
</protein>
<evidence type="ECO:0000256" key="1">
    <source>
        <dbReference type="ARBA" id="ARBA00038158"/>
    </source>
</evidence>
<reference evidence="2" key="1">
    <citation type="journal article" date="2023" name="Mol. Phylogenet. Evol.">
        <title>Genome-scale phylogeny and comparative genomics of the fungal order Sordariales.</title>
        <authorList>
            <person name="Hensen N."/>
            <person name="Bonometti L."/>
            <person name="Westerberg I."/>
            <person name="Brannstrom I.O."/>
            <person name="Guillou S."/>
            <person name="Cros-Aarteil S."/>
            <person name="Calhoun S."/>
            <person name="Haridas S."/>
            <person name="Kuo A."/>
            <person name="Mondo S."/>
            <person name="Pangilinan J."/>
            <person name="Riley R."/>
            <person name="LaButti K."/>
            <person name="Andreopoulos B."/>
            <person name="Lipzen A."/>
            <person name="Chen C."/>
            <person name="Yan M."/>
            <person name="Daum C."/>
            <person name="Ng V."/>
            <person name="Clum A."/>
            <person name="Steindorff A."/>
            <person name="Ohm R.A."/>
            <person name="Martin F."/>
            <person name="Silar P."/>
            <person name="Natvig D.O."/>
            <person name="Lalanne C."/>
            <person name="Gautier V."/>
            <person name="Ament-Velasquez S.L."/>
            <person name="Kruys A."/>
            <person name="Hutchinson M.I."/>
            <person name="Powell A.J."/>
            <person name="Barry K."/>
            <person name="Miller A.N."/>
            <person name="Grigoriev I.V."/>
            <person name="Debuchy R."/>
            <person name="Gladieux P."/>
            <person name="Hiltunen Thoren M."/>
            <person name="Johannesson H."/>
        </authorList>
    </citation>
    <scope>NUCLEOTIDE SEQUENCE</scope>
    <source>
        <strain evidence="2">CBS 958.72</strain>
    </source>
</reference>
<gene>
    <name evidence="2" type="ORF">B0T24DRAFT_610143</name>
</gene>
<dbReference type="Gene3D" id="3.40.50.150">
    <property type="entry name" value="Vaccinia Virus protein VP39"/>
    <property type="match status" value="1"/>
</dbReference>
<dbReference type="InterPro" id="IPR029063">
    <property type="entry name" value="SAM-dependent_MTases_sf"/>
</dbReference>
<evidence type="ECO:0000313" key="2">
    <source>
        <dbReference type="EMBL" id="KAK3378842.1"/>
    </source>
</evidence>
<reference evidence="2" key="2">
    <citation type="submission" date="2023-06" db="EMBL/GenBank/DDBJ databases">
        <authorList>
            <consortium name="Lawrence Berkeley National Laboratory"/>
            <person name="Haridas S."/>
            <person name="Hensen N."/>
            <person name="Bonometti L."/>
            <person name="Westerberg I."/>
            <person name="Brannstrom I.O."/>
            <person name="Guillou S."/>
            <person name="Cros-Aarteil S."/>
            <person name="Calhoun S."/>
            <person name="Kuo A."/>
            <person name="Mondo S."/>
            <person name="Pangilinan J."/>
            <person name="Riley R."/>
            <person name="Labutti K."/>
            <person name="Andreopoulos B."/>
            <person name="Lipzen A."/>
            <person name="Chen C."/>
            <person name="Yanf M."/>
            <person name="Daum C."/>
            <person name="Ng V."/>
            <person name="Clum A."/>
            <person name="Steindorff A."/>
            <person name="Ohm R."/>
            <person name="Martin F."/>
            <person name="Silar P."/>
            <person name="Natvig D."/>
            <person name="Lalanne C."/>
            <person name="Gautier V."/>
            <person name="Ament-Velasquez S.L."/>
            <person name="Kruys A."/>
            <person name="Hutchinson M.I."/>
            <person name="Powell A.J."/>
            <person name="Barry K."/>
            <person name="Miller A.N."/>
            <person name="Grigoriev I.V."/>
            <person name="Debuchy R."/>
            <person name="Gladieux P."/>
            <person name="Thoren M.H."/>
            <person name="Johannesson H."/>
        </authorList>
    </citation>
    <scope>NUCLEOTIDE SEQUENCE</scope>
    <source>
        <strain evidence="2">CBS 958.72</strain>
    </source>
</reference>
<organism evidence="2 3">
    <name type="scientific">Lasiosphaeria ovina</name>
    <dbReference type="NCBI Taxonomy" id="92902"/>
    <lineage>
        <taxon>Eukaryota</taxon>
        <taxon>Fungi</taxon>
        <taxon>Dikarya</taxon>
        <taxon>Ascomycota</taxon>
        <taxon>Pezizomycotina</taxon>
        <taxon>Sordariomycetes</taxon>
        <taxon>Sordariomycetidae</taxon>
        <taxon>Sordariales</taxon>
        <taxon>Lasiosphaeriaceae</taxon>
        <taxon>Lasiosphaeria</taxon>
    </lineage>
</organism>
<name>A0AAE0KMA1_9PEZI</name>
<dbReference type="GO" id="GO:0032259">
    <property type="term" value="P:methylation"/>
    <property type="evidence" value="ECO:0007669"/>
    <property type="project" value="UniProtKB-KW"/>
</dbReference>
<dbReference type="Proteomes" id="UP001287356">
    <property type="component" value="Unassembled WGS sequence"/>
</dbReference>
<dbReference type="CDD" id="cd02440">
    <property type="entry name" value="AdoMet_MTases"/>
    <property type="match status" value="1"/>
</dbReference>
<evidence type="ECO:0000313" key="3">
    <source>
        <dbReference type="Proteomes" id="UP001287356"/>
    </source>
</evidence>
<dbReference type="PANTHER" id="PTHR43591">
    <property type="entry name" value="METHYLTRANSFERASE"/>
    <property type="match status" value="1"/>
</dbReference>
<keyword evidence="3" id="KW-1185">Reference proteome</keyword>
<dbReference type="EMBL" id="JAULSN010000002">
    <property type="protein sequence ID" value="KAK3378842.1"/>
    <property type="molecule type" value="Genomic_DNA"/>
</dbReference>
<dbReference type="GO" id="GO:0008168">
    <property type="term" value="F:methyltransferase activity"/>
    <property type="evidence" value="ECO:0007669"/>
    <property type="project" value="UniProtKB-KW"/>
</dbReference>
<comment type="similarity">
    <text evidence="1">Belongs to the methyltransferase superfamily. LaeA methyltransferase family.</text>
</comment>
<dbReference type="AlphaFoldDB" id="A0AAE0KMA1"/>
<keyword evidence="2" id="KW-0808">Transferase</keyword>
<dbReference type="PANTHER" id="PTHR43591:SF24">
    <property type="entry name" value="2-METHOXY-6-POLYPRENYL-1,4-BENZOQUINOL METHYLASE, MITOCHONDRIAL"/>
    <property type="match status" value="1"/>
</dbReference>
<comment type="caution">
    <text evidence="2">The sequence shown here is derived from an EMBL/GenBank/DDBJ whole genome shotgun (WGS) entry which is preliminary data.</text>
</comment>